<gene>
    <name evidence="3" type="ORF">MSNKSG1_10573</name>
</gene>
<dbReference type="RefSeq" id="WP_008939257.1">
    <property type="nucleotide sequence ID" value="NZ_APAT01000015.1"/>
</dbReference>
<evidence type="ECO:0000256" key="1">
    <source>
        <dbReference type="SAM" id="Coils"/>
    </source>
</evidence>
<dbReference type="EMBL" id="APAT01000015">
    <property type="protein sequence ID" value="EMP56312.1"/>
    <property type="molecule type" value="Genomic_DNA"/>
</dbReference>
<dbReference type="Gene3D" id="1.20.5.340">
    <property type="match status" value="1"/>
</dbReference>
<keyword evidence="2" id="KW-1133">Transmembrane helix</keyword>
<sequence>MTLIKTVNEGGQWIAILTLLTLLFSFDFDFFDSAPKRVIALESKQEQQGALIQSMEERLSQVESDLEGLKNTQSAGNLQEQINTLRSDIKNLASVETTPNFSQSEITPIEAIKPKITESKAAQPWYQQRYLWVGSALVLVAVILILMWVAKRRKKKVLSVVRGPWHKNGTAASNNRDCA</sequence>
<reference evidence="3 4" key="1">
    <citation type="journal article" date="2013" name="Genome Announc.">
        <title>Genome Sequence of Hydrothermal Arsenic-Respiring Bacterium Marinobacter santoriniensis NKSG1T.</title>
        <authorList>
            <person name="Handley K.M."/>
            <person name="Upton M."/>
            <person name="Beatson S.A."/>
            <person name="Hery M."/>
            <person name="Lloyd J.R."/>
        </authorList>
    </citation>
    <scope>NUCLEOTIDE SEQUENCE [LARGE SCALE GENOMIC DNA]</scope>
    <source>
        <strain evidence="3 4">NKSG1</strain>
    </source>
</reference>
<evidence type="ECO:0000313" key="4">
    <source>
        <dbReference type="Proteomes" id="UP000011960"/>
    </source>
</evidence>
<feature type="coiled-coil region" evidence="1">
    <location>
        <begin position="52"/>
        <end position="95"/>
    </location>
</feature>
<comment type="caution">
    <text evidence="3">The sequence shown here is derived from an EMBL/GenBank/DDBJ whole genome shotgun (WGS) entry which is preliminary data.</text>
</comment>
<keyword evidence="1" id="KW-0175">Coiled coil</keyword>
<evidence type="ECO:0000256" key="2">
    <source>
        <dbReference type="SAM" id="Phobius"/>
    </source>
</evidence>
<dbReference type="AlphaFoldDB" id="M7DF63"/>
<dbReference type="STRING" id="1288826.MSNKSG1_10573"/>
<protein>
    <submittedName>
        <fullName evidence="3">Uncharacterized protein</fullName>
    </submittedName>
</protein>
<proteinExistence type="predicted"/>
<organism evidence="3 4">
    <name type="scientific">Marinobacter santoriniensis NKSG1</name>
    <dbReference type="NCBI Taxonomy" id="1288826"/>
    <lineage>
        <taxon>Bacteria</taxon>
        <taxon>Pseudomonadati</taxon>
        <taxon>Pseudomonadota</taxon>
        <taxon>Gammaproteobacteria</taxon>
        <taxon>Pseudomonadales</taxon>
        <taxon>Marinobacteraceae</taxon>
        <taxon>Marinobacter</taxon>
    </lineage>
</organism>
<feature type="transmembrane region" description="Helical" evidence="2">
    <location>
        <begin position="12"/>
        <end position="31"/>
    </location>
</feature>
<name>M7DF63_9GAMM</name>
<dbReference type="eggNOG" id="ENOG502ZXU2">
    <property type="taxonomic scope" value="Bacteria"/>
</dbReference>
<keyword evidence="4" id="KW-1185">Reference proteome</keyword>
<feature type="transmembrane region" description="Helical" evidence="2">
    <location>
        <begin position="130"/>
        <end position="150"/>
    </location>
</feature>
<keyword evidence="2" id="KW-0472">Membrane</keyword>
<keyword evidence="2" id="KW-0812">Transmembrane</keyword>
<accession>M7DF63</accession>
<dbReference type="Proteomes" id="UP000011960">
    <property type="component" value="Unassembled WGS sequence"/>
</dbReference>
<evidence type="ECO:0000313" key="3">
    <source>
        <dbReference type="EMBL" id="EMP56312.1"/>
    </source>
</evidence>